<gene>
    <name evidence="1" type="ordered locus">Rleg2_4941</name>
</gene>
<keyword evidence="2" id="KW-1185">Reference proteome</keyword>
<protein>
    <submittedName>
        <fullName evidence="1">Uncharacterized protein</fullName>
    </submittedName>
</protein>
<accession>A0ABF7QVI6</accession>
<dbReference type="KEGG" id="rlt:Rleg2_4941"/>
<dbReference type="EMBL" id="CP001192">
    <property type="protein sequence ID" value="ACI58172.1"/>
    <property type="molecule type" value="Genomic_DNA"/>
</dbReference>
<proteinExistence type="predicted"/>
<name>A0ABF7QVI6_RHILW</name>
<keyword evidence="1" id="KW-0614">Plasmid</keyword>
<dbReference type="Proteomes" id="UP000008330">
    <property type="component" value="Plasmid pRLG201"/>
</dbReference>
<evidence type="ECO:0000313" key="2">
    <source>
        <dbReference type="Proteomes" id="UP000008330"/>
    </source>
</evidence>
<evidence type="ECO:0000313" key="1">
    <source>
        <dbReference type="EMBL" id="ACI58172.1"/>
    </source>
</evidence>
<organism evidence="1 2">
    <name type="scientific">Rhizobium leguminosarum bv. trifolii (strain WSM2304)</name>
    <dbReference type="NCBI Taxonomy" id="395492"/>
    <lineage>
        <taxon>Bacteria</taxon>
        <taxon>Pseudomonadati</taxon>
        <taxon>Pseudomonadota</taxon>
        <taxon>Alphaproteobacteria</taxon>
        <taxon>Hyphomicrobiales</taxon>
        <taxon>Rhizobiaceae</taxon>
        <taxon>Rhizobium/Agrobacterium group</taxon>
        <taxon>Rhizobium</taxon>
    </lineage>
</organism>
<sequence>METGLNIPITDLPARLWTKPRPIIARMSFEERSAVVARTAPPAMVRKGILFVSEGRSELSEARVSDVTSLHPDLRVVEIRTSDPLGTAERINEAVNSMSLVDSVIDITAFRREELLMLLAVLRGIDSSKRRNCELVYVSAGDMADPLSGKVTQCRSVVGYAGEMWPSRPTRLVILMGFEIPRARAIIEAYEPKYLVLGRGLRSESINQTLSDKNDIFFKELASNYANIESTFEFSARDPLKVVKELESSISKSELSNVVIAPLHTKLSTIGVGLYAQSHRDVQVCYAEVGAYNEENYSTVGSSAYVFPLTQLFAQRNS</sequence>
<reference evidence="1 2" key="1">
    <citation type="journal article" date="2010" name="Stand. Genomic Sci.">
        <title>Complete genome sequence of Rhizobium leguminosarum bv trifolii strain WSM2304, an effective microsymbiont of the South American clover Trifolium polymorphum.</title>
        <authorList>
            <person name="Reeve W."/>
            <person name="O'Hara G."/>
            <person name="Chain P."/>
            <person name="Ardley J."/>
            <person name="Brau L."/>
            <person name="Nandesena K."/>
            <person name="Tiwari R."/>
            <person name="Malfatti S."/>
            <person name="Kiss H."/>
            <person name="Lapidus A."/>
            <person name="Copeland A."/>
            <person name="Nolan M."/>
            <person name="Land M."/>
            <person name="Ivanova N."/>
            <person name="Mavromatis K."/>
            <person name="Markowitz V."/>
            <person name="Kyrpides N."/>
            <person name="Melino V."/>
            <person name="Denton M."/>
            <person name="Yates R."/>
            <person name="Howieson J."/>
        </authorList>
    </citation>
    <scope>NUCLEOTIDE SEQUENCE [LARGE SCALE GENOMIC DNA]</scope>
    <source>
        <strain evidence="1 2">WSM2304</strain>
    </source>
</reference>
<geneLocation type="plasmid" evidence="1 2">
    <name>pRLG201</name>
</geneLocation>
<dbReference type="AlphaFoldDB" id="A0ABF7QVI6"/>